<dbReference type="PROSITE" id="PS00518">
    <property type="entry name" value="ZF_RING_1"/>
    <property type="match status" value="1"/>
</dbReference>
<keyword evidence="5" id="KW-0833">Ubl conjugation pathway</keyword>
<evidence type="ECO:0000256" key="8">
    <source>
        <dbReference type="ARBA" id="ARBA00023136"/>
    </source>
</evidence>
<reference evidence="11 12" key="1">
    <citation type="submission" date="2024-06" db="EMBL/GenBank/DDBJ databases">
        <authorList>
            <person name="Pan Q."/>
            <person name="Wen M."/>
            <person name="Jouanno E."/>
            <person name="Zahm M."/>
            <person name="Klopp C."/>
            <person name="Cabau C."/>
            <person name="Louis A."/>
            <person name="Berthelot C."/>
            <person name="Parey E."/>
            <person name="Roest Crollius H."/>
            <person name="Montfort J."/>
            <person name="Robinson-Rechavi M."/>
            <person name="Bouchez O."/>
            <person name="Lampietro C."/>
            <person name="Lopez Roques C."/>
            <person name="Donnadieu C."/>
            <person name="Postlethwait J."/>
            <person name="Bobe J."/>
            <person name="Verreycken H."/>
            <person name="Guiguen Y."/>
        </authorList>
    </citation>
    <scope>NUCLEOTIDE SEQUENCE [LARGE SCALE GENOMIC DNA]</scope>
    <source>
        <strain evidence="11">Up_M1</strain>
        <tissue evidence="11">Testis</tissue>
    </source>
</reference>
<accession>A0ABD0X774</accession>
<evidence type="ECO:0000256" key="1">
    <source>
        <dbReference type="ARBA" id="ARBA00004141"/>
    </source>
</evidence>
<protein>
    <recommendedName>
        <fullName evidence="10">RING-type domain-containing protein</fullName>
    </recommendedName>
</protein>
<evidence type="ECO:0000256" key="2">
    <source>
        <dbReference type="ARBA" id="ARBA00022692"/>
    </source>
</evidence>
<name>A0ABD0X774_UMBPY</name>
<evidence type="ECO:0000256" key="3">
    <source>
        <dbReference type="ARBA" id="ARBA00022723"/>
    </source>
</evidence>
<dbReference type="PANTHER" id="PTHR15860">
    <property type="entry name" value="UNCHARACTERIZED RING FINGER-CONTAINING PROTEIN"/>
    <property type="match status" value="1"/>
</dbReference>
<evidence type="ECO:0000313" key="12">
    <source>
        <dbReference type="Proteomes" id="UP001557470"/>
    </source>
</evidence>
<proteinExistence type="predicted"/>
<dbReference type="GO" id="GO:0016020">
    <property type="term" value="C:membrane"/>
    <property type="evidence" value="ECO:0007669"/>
    <property type="project" value="UniProtKB-SubCell"/>
</dbReference>
<dbReference type="PROSITE" id="PS50089">
    <property type="entry name" value="ZF_RING_2"/>
    <property type="match status" value="1"/>
</dbReference>
<keyword evidence="12" id="KW-1185">Reference proteome</keyword>
<evidence type="ECO:0000256" key="5">
    <source>
        <dbReference type="ARBA" id="ARBA00022786"/>
    </source>
</evidence>
<keyword evidence="3" id="KW-0479">Metal-binding</keyword>
<keyword evidence="7" id="KW-1133">Transmembrane helix</keyword>
<comment type="subcellular location">
    <subcellularLocation>
        <location evidence="1">Membrane</location>
        <topology evidence="1">Multi-pass membrane protein</topology>
    </subcellularLocation>
</comment>
<dbReference type="Proteomes" id="UP001557470">
    <property type="component" value="Unassembled WGS sequence"/>
</dbReference>
<dbReference type="PANTHER" id="PTHR15860:SF2">
    <property type="entry name" value="RING FINGER AND TRANSMEMBRANE DOMAIN-CONTAINING PROTEIN 2"/>
    <property type="match status" value="1"/>
</dbReference>
<dbReference type="SUPFAM" id="SSF57850">
    <property type="entry name" value="RING/U-box"/>
    <property type="match status" value="1"/>
</dbReference>
<dbReference type="SMART" id="SM00184">
    <property type="entry name" value="RING"/>
    <property type="match status" value="1"/>
</dbReference>
<sequence length="200" mass="22459">MDVVPASSACDLQHLLYLFAAECEAAGMRISTSKSEAMVLSRKPMECLLQGKFYLVIEELSQLFRALVPIQLWYKYIIGEDPSTSYFLGAVLIIIYSLCKLFDLCGRISAIRKAVAILCSAQSYGVRASSQQCSEAGDTCAICQSDFRDPVALLCQHVFCEECLCLWFDRERTCPLCRTVVIETLRCWKDGTTSAHFQIY</sequence>
<organism evidence="11 12">
    <name type="scientific">Umbra pygmaea</name>
    <name type="common">Eastern mudminnow</name>
    <dbReference type="NCBI Taxonomy" id="75934"/>
    <lineage>
        <taxon>Eukaryota</taxon>
        <taxon>Metazoa</taxon>
        <taxon>Chordata</taxon>
        <taxon>Craniata</taxon>
        <taxon>Vertebrata</taxon>
        <taxon>Euteleostomi</taxon>
        <taxon>Actinopterygii</taxon>
        <taxon>Neopterygii</taxon>
        <taxon>Teleostei</taxon>
        <taxon>Protacanthopterygii</taxon>
        <taxon>Esociformes</taxon>
        <taxon>Umbridae</taxon>
        <taxon>Umbra</taxon>
    </lineage>
</organism>
<dbReference type="AlphaFoldDB" id="A0ABD0X774"/>
<comment type="caution">
    <text evidence="11">The sequence shown here is derived from an EMBL/GenBank/DDBJ whole genome shotgun (WGS) entry which is preliminary data.</text>
</comment>
<dbReference type="Gene3D" id="3.30.40.10">
    <property type="entry name" value="Zinc/RING finger domain, C3HC4 (zinc finger)"/>
    <property type="match status" value="1"/>
</dbReference>
<keyword evidence="8" id="KW-0472">Membrane</keyword>
<dbReference type="GO" id="GO:0008270">
    <property type="term" value="F:zinc ion binding"/>
    <property type="evidence" value="ECO:0007669"/>
    <property type="project" value="UniProtKB-KW"/>
</dbReference>
<keyword evidence="2" id="KW-0812">Transmembrane</keyword>
<evidence type="ECO:0000259" key="10">
    <source>
        <dbReference type="PROSITE" id="PS50089"/>
    </source>
</evidence>
<evidence type="ECO:0000313" key="11">
    <source>
        <dbReference type="EMBL" id="KAL0979051.1"/>
    </source>
</evidence>
<dbReference type="EMBL" id="JAGEUA010000005">
    <property type="protein sequence ID" value="KAL0979051.1"/>
    <property type="molecule type" value="Genomic_DNA"/>
</dbReference>
<evidence type="ECO:0000256" key="6">
    <source>
        <dbReference type="ARBA" id="ARBA00022833"/>
    </source>
</evidence>
<keyword evidence="4 9" id="KW-0863">Zinc-finger</keyword>
<evidence type="ECO:0000256" key="7">
    <source>
        <dbReference type="ARBA" id="ARBA00022989"/>
    </source>
</evidence>
<evidence type="ECO:0000256" key="9">
    <source>
        <dbReference type="PROSITE-ProRule" id="PRU00175"/>
    </source>
</evidence>
<evidence type="ECO:0000256" key="4">
    <source>
        <dbReference type="ARBA" id="ARBA00022771"/>
    </source>
</evidence>
<dbReference type="InterPro" id="IPR001841">
    <property type="entry name" value="Znf_RING"/>
</dbReference>
<dbReference type="InterPro" id="IPR017907">
    <property type="entry name" value="Znf_RING_CS"/>
</dbReference>
<dbReference type="InterPro" id="IPR044235">
    <property type="entry name" value="RNFT1/2"/>
</dbReference>
<dbReference type="Pfam" id="PF13639">
    <property type="entry name" value="zf-RING_2"/>
    <property type="match status" value="1"/>
</dbReference>
<keyword evidence="6" id="KW-0862">Zinc</keyword>
<gene>
    <name evidence="11" type="ORF">UPYG_G00179850</name>
</gene>
<feature type="domain" description="RING-type" evidence="10">
    <location>
        <begin position="140"/>
        <end position="178"/>
    </location>
</feature>
<dbReference type="InterPro" id="IPR013083">
    <property type="entry name" value="Znf_RING/FYVE/PHD"/>
</dbReference>